<organism evidence="3 4">
    <name type="scientific">Actinocatenispora rupis</name>
    <dbReference type="NCBI Taxonomy" id="519421"/>
    <lineage>
        <taxon>Bacteria</taxon>
        <taxon>Bacillati</taxon>
        <taxon>Actinomycetota</taxon>
        <taxon>Actinomycetes</taxon>
        <taxon>Micromonosporales</taxon>
        <taxon>Micromonosporaceae</taxon>
        <taxon>Actinocatenispora</taxon>
    </lineage>
</organism>
<keyword evidence="4" id="KW-1185">Reference proteome</keyword>
<dbReference type="Gene3D" id="3.20.20.80">
    <property type="entry name" value="Glycosidases"/>
    <property type="match status" value="1"/>
</dbReference>
<dbReference type="SUPFAM" id="SSF51445">
    <property type="entry name" value="(Trans)glycosidases"/>
    <property type="match status" value="1"/>
</dbReference>
<dbReference type="EMBL" id="BOMB01000041">
    <property type="protein sequence ID" value="GID15341.1"/>
    <property type="molecule type" value="Genomic_DNA"/>
</dbReference>
<evidence type="ECO:0000313" key="4">
    <source>
        <dbReference type="Proteomes" id="UP000612808"/>
    </source>
</evidence>
<feature type="region of interest" description="Disordered" evidence="1">
    <location>
        <begin position="32"/>
        <end position="51"/>
    </location>
</feature>
<feature type="chain" id="PRO_5038449286" evidence="2">
    <location>
        <begin position="22"/>
        <end position="514"/>
    </location>
</feature>
<accession>A0A8J3J3X9</accession>
<gene>
    <name evidence="3" type="ORF">Aru02nite_62300</name>
</gene>
<sequence>MRRAPLSIAVATMLALIAGGAAPGAARTVAPSVRPAAHTTSLPAPRSASRPWVPADGVRATHPGGNTIGTQVREATPRADGYRHIDTPRLVRKLKALHVNTFYYTVWDEPTDWSDLVDEFAPAAQKAGILVWVGLAPPSECFPNSDAHLAGRCSRPYETDFLTWAKQVADLSVKYPNVVAWAIDDFLIGDNAKLFTHDYLAQMRQTTKSINPKLGLYTIAYYDTAVDPSFYDKYGDVIDGVVYPYLGRDNNTNDASAVGENLDKILPLANAKHLSVILLDYSGRELDSTLAPTARYVNDILNVGMRYTRERKIDGVISYGTQLTGQNLIDPSQGPRQGDGRLALTVQAHVGTRTGDYAEASQEVTVDPKSPRYELSWWQRDPYYGGLSGYHFMQVLIDDQMVWQSDVTNWFSFMWVNGSDTQGPVDVTQFVQGKKQVKIAFRLYEKQGVGDYYVDATFDDLSSIGLGVKDPGFEDPSAWTISGNSQHVNATVFVYHRDEPTRIFDTVAGQFARP</sequence>
<name>A0A8J3J3X9_9ACTN</name>
<evidence type="ECO:0000313" key="3">
    <source>
        <dbReference type="EMBL" id="GID15341.1"/>
    </source>
</evidence>
<evidence type="ECO:0000256" key="1">
    <source>
        <dbReference type="SAM" id="MobiDB-lite"/>
    </source>
</evidence>
<dbReference type="Proteomes" id="UP000612808">
    <property type="component" value="Unassembled WGS sequence"/>
</dbReference>
<proteinExistence type="predicted"/>
<evidence type="ECO:0000256" key="2">
    <source>
        <dbReference type="SAM" id="SignalP"/>
    </source>
</evidence>
<reference evidence="3" key="1">
    <citation type="submission" date="2021-01" db="EMBL/GenBank/DDBJ databases">
        <title>Whole genome shotgun sequence of Actinocatenispora rupis NBRC 107355.</title>
        <authorList>
            <person name="Komaki H."/>
            <person name="Tamura T."/>
        </authorList>
    </citation>
    <scope>NUCLEOTIDE SEQUENCE</scope>
    <source>
        <strain evidence="3">NBRC 107355</strain>
    </source>
</reference>
<dbReference type="InterPro" id="IPR017853">
    <property type="entry name" value="GH"/>
</dbReference>
<feature type="signal peptide" evidence="2">
    <location>
        <begin position="1"/>
        <end position="21"/>
    </location>
</feature>
<dbReference type="RefSeq" id="WP_203663605.1">
    <property type="nucleotide sequence ID" value="NZ_BAAAZM010000021.1"/>
</dbReference>
<keyword evidence="2" id="KW-0732">Signal</keyword>
<protein>
    <submittedName>
        <fullName evidence="3">Uncharacterized protein</fullName>
    </submittedName>
</protein>
<comment type="caution">
    <text evidence="3">The sequence shown here is derived from an EMBL/GenBank/DDBJ whole genome shotgun (WGS) entry which is preliminary data.</text>
</comment>
<dbReference type="AlphaFoldDB" id="A0A8J3J3X9"/>